<evidence type="ECO:0000313" key="3">
    <source>
        <dbReference type="EMBL" id="KAF1696274.1"/>
    </source>
</evidence>
<dbReference type="RefSeq" id="WP_162408580.1">
    <property type="nucleotide sequence ID" value="NZ_PDWN01000003.1"/>
</dbReference>
<evidence type="ECO:0000256" key="1">
    <source>
        <dbReference type="SAM" id="MobiDB-lite"/>
    </source>
</evidence>
<dbReference type="EMBL" id="PDWN01000003">
    <property type="protein sequence ID" value="KAF1696274.1"/>
    <property type="molecule type" value="Genomic_DNA"/>
</dbReference>
<organism evidence="3 4">
    <name type="scientific">Pseudoxanthomonas daejeonensis</name>
    <dbReference type="NCBI Taxonomy" id="266062"/>
    <lineage>
        <taxon>Bacteria</taxon>
        <taxon>Pseudomonadati</taxon>
        <taxon>Pseudomonadota</taxon>
        <taxon>Gammaproteobacteria</taxon>
        <taxon>Lysobacterales</taxon>
        <taxon>Lysobacteraceae</taxon>
        <taxon>Pseudoxanthomonas</taxon>
    </lineage>
</organism>
<name>A0ABQ6ZA81_9GAMM</name>
<dbReference type="InterPro" id="IPR045500">
    <property type="entry name" value="DUF6491"/>
</dbReference>
<dbReference type="Pfam" id="PF20101">
    <property type="entry name" value="DUF6491"/>
    <property type="match status" value="1"/>
</dbReference>
<evidence type="ECO:0000313" key="4">
    <source>
        <dbReference type="Proteomes" id="UP000788419"/>
    </source>
</evidence>
<dbReference type="Proteomes" id="UP000788419">
    <property type="component" value="Unassembled WGS sequence"/>
</dbReference>
<sequence>MKKLLSVVVLAIGMTVGLGGCSSTPRATPAERLAFYEAHAGDPVRSFRMFGRLNGWTPLGNNAMVVWTRPNEAWLLNFSGPCQDLQFATSITISHFSNTVTARFDTVTPIGPGISTVGRIPCRIDTIRPIDTQALNQSREEIRQAESAARQDAPPAEPPSN</sequence>
<gene>
    <name evidence="3" type="ORF">CSC65_03375</name>
</gene>
<comment type="caution">
    <text evidence="3">The sequence shown here is derived from an EMBL/GenBank/DDBJ whole genome shotgun (WGS) entry which is preliminary data.</text>
</comment>
<dbReference type="PROSITE" id="PS51257">
    <property type="entry name" value="PROKAR_LIPOPROTEIN"/>
    <property type="match status" value="1"/>
</dbReference>
<evidence type="ECO:0008006" key="5">
    <source>
        <dbReference type="Google" id="ProtNLM"/>
    </source>
</evidence>
<feature type="chain" id="PRO_5045749066" description="Lipoprotein" evidence="2">
    <location>
        <begin position="20"/>
        <end position="161"/>
    </location>
</feature>
<keyword evidence="4" id="KW-1185">Reference proteome</keyword>
<accession>A0ABQ6ZA81</accession>
<proteinExistence type="predicted"/>
<keyword evidence="2" id="KW-0732">Signal</keyword>
<reference evidence="3 4" key="1">
    <citation type="submission" date="2017-10" db="EMBL/GenBank/DDBJ databases">
        <title>Whole genome sequencing of members of genus Pseudoxanthomonas.</title>
        <authorList>
            <person name="Kumar S."/>
            <person name="Bansal K."/>
            <person name="Kaur A."/>
            <person name="Patil P."/>
            <person name="Sharma S."/>
            <person name="Patil P.B."/>
        </authorList>
    </citation>
    <scope>NUCLEOTIDE SEQUENCE [LARGE SCALE GENOMIC DNA]</scope>
    <source>
        <strain evidence="3 4">DSM 17801</strain>
    </source>
</reference>
<feature type="region of interest" description="Disordered" evidence="1">
    <location>
        <begin position="131"/>
        <end position="161"/>
    </location>
</feature>
<feature type="signal peptide" evidence="2">
    <location>
        <begin position="1"/>
        <end position="19"/>
    </location>
</feature>
<evidence type="ECO:0000256" key="2">
    <source>
        <dbReference type="SAM" id="SignalP"/>
    </source>
</evidence>
<protein>
    <recommendedName>
        <fullName evidence="5">Lipoprotein</fullName>
    </recommendedName>
</protein>